<dbReference type="InterPro" id="IPR023298">
    <property type="entry name" value="ATPase_P-typ_TM_dom_sf"/>
</dbReference>
<dbReference type="Proteomes" id="UP000728032">
    <property type="component" value="Unassembled WGS sequence"/>
</dbReference>
<dbReference type="EMBL" id="CAJPVJ010001382">
    <property type="protein sequence ID" value="CAG2164619.1"/>
    <property type="molecule type" value="Genomic_DNA"/>
</dbReference>
<keyword evidence="8" id="KW-1278">Translocase</keyword>
<feature type="transmembrane region" description="Helical" evidence="12">
    <location>
        <begin position="164"/>
        <end position="181"/>
    </location>
</feature>
<feature type="region of interest" description="Disordered" evidence="11">
    <location>
        <begin position="431"/>
        <end position="454"/>
    </location>
</feature>
<dbReference type="GO" id="GO:0019829">
    <property type="term" value="F:ATPase-coupled monoatomic cation transmembrane transporter activity"/>
    <property type="evidence" value="ECO:0007669"/>
    <property type="project" value="TreeGrafter"/>
</dbReference>
<dbReference type="GO" id="GO:0015203">
    <property type="term" value="F:polyamine transmembrane transporter activity"/>
    <property type="evidence" value="ECO:0007669"/>
    <property type="project" value="TreeGrafter"/>
</dbReference>
<dbReference type="InterPro" id="IPR036412">
    <property type="entry name" value="HAD-like_sf"/>
</dbReference>
<accession>A0A7R9QF75</accession>
<evidence type="ECO:0000256" key="7">
    <source>
        <dbReference type="ARBA" id="ARBA00022842"/>
    </source>
</evidence>
<dbReference type="InterPro" id="IPR006544">
    <property type="entry name" value="P-type_TPase_V"/>
</dbReference>
<organism evidence="13">
    <name type="scientific">Oppiella nova</name>
    <dbReference type="NCBI Taxonomy" id="334625"/>
    <lineage>
        <taxon>Eukaryota</taxon>
        <taxon>Metazoa</taxon>
        <taxon>Ecdysozoa</taxon>
        <taxon>Arthropoda</taxon>
        <taxon>Chelicerata</taxon>
        <taxon>Arachnida</taxon>
        <taxon>Acari</taxon>
        <taxon>Acariformes</taxon>
        <taxon>Sarcoptiformes</taxon>
        <taxon>Oribatida</taxon>
        <taxon>Brachypylina</taxon>
        <taxon>Oppioidea</taxon>
        <taxon>Oppiidae</taxon>
        <taxon>Oppiella</taxon>
    </lineage>
</organism>
<evidence type="ECO:0000256" key="12">
    <source>
        <dbReference type="SAM" id="Phobius"/>
    </source>
</evidence>
<evidence type="ECO:0000313" key="14">
    <source>
        <dbReference type="Proteomes" id="UP000728032"/>
    </source>
</evidence>
<protein>
    <submittedName>
        <fullName evidence="13">Uncharacterized protein</fullName>
    </submittedName>
</protein>
<dbReference type="InterPro" id="IPR023214">
    <property type="entry name" value="HAD_sf"/>
</dbReference>
<proteinExistence type="predicted"/>
<gene>
    <name evidence="13" type="ORF">ONB1V03_LOCUS4170</name>
</gene>
<keyword evidence="3 12" id="KW-0812">Transmembrane</keyword>
<dbReference type="NCBIfam" id="TIGR01494">
    <property type="entry name" value="ATPase_P-type"/>
    <property type="match status" value="1"/>
</dbReference>
<feature type="transmembrane region" description="Helical" evidence="12">
    <location>
        <begin position="250"/>
        <end position="269"/>
    </location>
</feature>
<evidence type="ECO:0000256" key="11">
    <source>
        <dbReference type="SAM" id="MobiDB-lite"/>
    </source>
</evidence>
<feature type="transmembrane region" description="Helical" evidence="12">
    <location>
        <begin position="298"/>
        <end position="328"/>
    </location>
</feature>
<dbReference type="OrthoDB" id="48943at2759"/>
<evidence type="ECO:0000256" key="9">
    <source>
        <dbReference type="ARBA" id="ARBA00022989"/>
    </source>
</evidence>
<dbReference type="PANTHER" id="PTHR45630:SF8">
    <property type="entry name" value="CATION-TRANSPORTING ATPASE"/>
    <property type="match status" value="1"/>
</dbReference>
<keyword evidence="4" id="KW-0479">Metal-binding</keyword>
<evidence type="ECO:0000256" key="4">
    <source>
        <dbReference type="ARBA" id="ARBA00022723"/>
    </source>
</evidence>
<keyword evidence="14" id="KW-1185">Reference proteome</keyword>
<evidence type="ECO:0000256" key="2">
    <source>
        <dbReference type="ARBA" id="ARBA00022553"/>
    </source>
</evidence>
<keyword evidence="2" id="KW-0597">Phosphoprotein</keyword>
<keyword evidence="10 12" id="KW-0472">Membrane</keyword>
<keyword evidence="9 12" id="KW-1133">Transmembrane helix</keyword>
<comment type="subcellular location">
    <subcellularLocation>
        <location evidence="1">Membrane</location>
        <topology evidence="1">Multi-pass membrane protein</topology>
    </subcellularLocation>
</comment>
<reference evidence="13" key="1">
    <citation type="submission" date="2020-11" db="EMBL/GenBank/DDBJ databases">
        <authorList>
            <person name="Tran Van P."/>
        </authorList>
    </citation>
    <scope>NUCLEOTIDE SEQUENCE</scope>
</reference>
<dbReference type="SUPFAM" id="SSF81665">
    <property type="entry name" value="Calcium ATPase, transmembrane domain M"/>
    <property type="match status" value="1"/>
</dbReference>
<dbReference type="InterPro" id="IPR001757">
    <property type="entry name" value="P_typ_ATPase"/>
</dbReference>
<dbReference type="EMBL" id="OC916207">
    <property type="protein sequence ID" value="CAD7643505.1"/>
    <property type="molecule type" value="Genomic_DNA"/>
</dbReference>
<keyword evidence="6" id="KW-0067">ATP-binding</keyword>
<dbReference type="GO" id="GO:0016020">
    <property type="term" value="C:membrane"/>
    <property type="evidence" value="ECO:0007669"/>
    <property type="project" value="UniProtKB-SubCell"/>
</dbReference>
<name>A0A7R9QF75_9ACAR</name>
<keyword evidence="5" id="KW-0547">Nucleotide-binding</keyword>
<evidence type="ECO:0000313" key="13">
    <source>
        <dbReference type="EMBL" id="CAD7643505.1"/>
    </source>
</evidence>
<dbReference type="GO" id="GO:0140358">
    <property type="term" value="F:P-type transmembrane transporter activity"/>
    <property type="evidence" value="ECO:0007669"/>
    <property type="project" value="InterPro"/>
</dbReference>
<evidence type="ECO:0000256" key="3">
    <source>
        <dbReference type="ARBA" id="ARBA00022692"/>
    </source>
</evidence>
<dbReference type="GO" id="GO:0005524">
    <property type="term" value="F:ATP binding"/>
    <property type="evidence" value="ECO:0007669"/>
    <property type="project" value="UniProtKB-KW"/>
</dbReference>
<dbReference type="PANTHER" id="PTHR45630">
    <property type="entry name" value="CATION-TRANSPORTING ATPASE-RELATED"/>
    <property type="match status" value="1"/>
</dbReference>
<dbReference type="SUPFAM" id="SSF56784">
    <property type="entry name" value="HAD-like"/>
    <property type="match status" value="1"/>
</dbReference>
<evidence type="ECO:0000256" key="10">
    <source>
        <dbReference type="ARBA" id="ARBA00023136"/>
    </source>
</evidence>
<feature type="compositionally biased region" description="Basic and acidic residues" evidence="11">
    <location>
        <begin position="444"/>
        <end position="454"/>
    </location>
</feature>
<dbReference type="AlphaFoldDB" id="A0A7R9QF75"/>
<evidence type="ECO:0000256" key="8">
    <source>
        <dbReference type="ARBA" id="ARBA00022967"/>
    </source>
</evidence>
<feature type="transmembrane region" description="Helical" evidence="12">
    <location>
        <begin position="187"/>
        <end position="207"/>
    </location>
</feature>
<evidence type="ECO:0000256" key="5">
    <source>
        <dbReference type="ARBA" id="ARBA00022741"/>
    </source>
</evidence>
<dbReference type="GO" id="GO:0016887">
    <property type="term" value="F:ATP hydrolysis activity"/>
    <property type="evidence" value="ECO:0007669"/>
    <property type="project" value="InterPro"/>
</dbReference>
<dbReference type="GO" id="GO:0006874">
    <property type="term" value="P:intracellular calcium ion homeostasis"/>
    <property type="evidence" value="ECO:0007669"/>
    <property type="project" value="TreeGrafter"/>
</dbReference>
<evidence type="ECO:0000256" key="6">
    <source>
        <dbReference type="ARBA" id="ARBA00022840"/>
    </source>
</evidence>
<dbReference type="Gene3D" id="3.40.50.1000">
    <property type="entry name" value="HAD superfamily/HAD-like"/>
    <property type="match status" value="1"/>
</dbReference>
<evidence type="ECO:0000256" key="1">
    <source>
        <dbReference type="ARBA" id="ARBA00004141"/>
    </source>
</evidence>
<sequence>MGNQALRVFYGYVKLPGFSEKLNMKWTGGTEIDDTLLPVQGTEGGRHHLALEGDVYELIRQNDRKLLNQVVHKGTIFARMSPELKLSLVEVLQQQGHQVGMCGDGANDCGALRTANAGISLSGDEASVASPFAYRDKNISCVPTLISEGRANLSATIGAFKYQVCYGFVLLGAVLILFWEGNKPSDGTYVFVDIILNILPPVVFGATRAYPMIVRQQPTATVLTFLPQLSMYEPFVFEVSQTHSPKPSHISLAIFSVNMISYVIAAIIFNPGPPYRTDIFSNKWYLLVFKEIPYHFKLILFMISIANFILCYVWEMVVLQGIVFNWLLPKLRSTRAPVRLFEKIELEMRDNNSWPPIVTSQRFDYSAKHDRQASILKRRMAAKERLLTNAIVMRTISNDDELNSRYVPSIMAQTSLESPVAHSRTSYQMTFSTFSPSNNRNHRVSIEPEHDSSL</sequence>
<keyword evidence="7" id="KW-0460">Magnesium</keyword>
<dbReference type="GO" id="GO:0046872">
    <property type="term" value="F:metal ion binding"/>
    <property type="evidence" value="ECO:0007669"/>
    <property type="project" value="UniProtKB-KW"/>
</dbReference>